<name>A0A9P6R0F9_9FUNG</name>
<evidence type="ECO:0000256" key="2">
    <source>
        <dbReference type="ARBA" id="ARBA00023253"/>
    </source>
</evidence>
<dbReference type="EMBL" id="JAAAIN010000874">
    <property type="protein sequence ID" value="KAG0310162.1"/>
    <property type="molecule type" value="Genomic_DNA"/>
</dbReference>
<dbReference type="GO" id="GO:0016740">
    <property type="term" value="F:transferase activity"/>
    <property type="evidence" value="ECO:0007669"/>
    <property type="project" value="UniProtKB-KW"/>
</dbReference>
<dbReference type="Pfam" id="PF10250">
    <property type="entry name" value="O-FucT"/>
    <property type="match status" value="1"/>
</dbReference>
<keyword evidence="5" id="KW-0812">Transmembrane</keyword>
<sequence>MNQTCRQLAIVAALGSFVSVLFILYTVRHQALDGLLDQYASSSPSASNNLINNTQQQPPASTPRVKAPKSNWDPHQKYLVYLPFEGISNQFYSFQNAATMAKRLNRTLVVPPITSNRHDRLGTNQPWSHYMDLEHMASRSGIKVVEWHNIKTIDAESRQAMEGGSRVNFLEPWKARAERFPCQVIRNYGHDYFVGEEDSIGADFAYQYLLDLVPISVPGFGPTDNAAYVQDILDANQNSTENVICFTFTFTAQFQRNKNRWDIGWEEAGKYLRFLPRFASYVEDLIAFRFGLLKDAHIIHPHPPLDLGNSILDKGDSSESFLSRKPDFPEYIAIHLRRGDIEAKCTNQPKSDCIIPLSEYKGHVDAILATIPKDKTPPNVVLVSDTQSAEEKATIDSYGWYRLDHSVDENLVDASKVLGPFSPALIDSAVLTGRGARWVIGSRRSTMSWLAAMRIATWNNLTIVYPKQTAQEEAQEMATGFNASSAPPLNVAGGARSSHRRFTGPSRRSSGNNNSSRNNKRRNDSSIDDGGEEEIDYVFTWDRHEHRYFEMVGPSYK</sequence>
<feature type="compositionally biased region" description="Polar residues" evidence="4">
    <location>
        <begin position="46"/>
        <end position="59"/>
    </location>
</feature>
<feature type="region of interest" description="Disordered" evidence="4">
    <location>
        <begin position="482"/>
        <end position="529"/>
    </location>
</feature>
<dbReference type="PANTHER" id="PTHR36050">
    <property type="entry name" value="O-FUCOSYLTRANSFERASE 30"/>
    <property type="match status" value="1"/>
</dbReference>
<dbReference type="OrthoDB" id="423313at2759"/>
<accession>A0A9P6R0F9</accession>
<evidence type="ECO:0000313" key="6">
    <source>
        <dbReference type="EMBL" id="KAG0310162.1"/>
    </source>
</evidence>
<evidence type="ECO:0000256" key="4">
    <source>
        <dbReference type="SAM" id="MobiDB-lite"/>
    </source>
</evidence>
<dbReference type="Proteomes" id="UP000823405">
    <property type="component" value="Unassembled WGS sequence"/>
</dbReference>
<feature type="compositionally biased region" description="Low complexity" evidence="4">
    <location>
        <begin position="506"/>
        <end position="517"/>
    </location>
</feature>
<feature type="region of interest" description="Disordered" evidence="4">
    <location>
        <begin position="46"/>
        <end position="70"/>
    </location>
</feature>
<dbReference type="Gene3D" id="3.40.50.11350">
    <property type="match status" value="1"/>
</dbReference>
<dbReference type="PANTHER" id="PTHR36050:SF1">
    <property type="entry name" value="O-FUCOSYLTRANSFERASE 30"/>
    <property type="match status" value="1"/>
</dbReference>
<feature type="transmembrane region" description="Helical" evidence="5">
    <location>
        <begin position="7"/>
        <end position="27"/>
    </location>
</feature>
<keyword evidence="7" id="KW-1185">Reference proteome</keyword>
<gene>
    <name evidence="6" type="ORF">BGZ97_012745</name>
</gene>
<dbReference type="AlphaFoldDB" id="A0A9P6R0F9"/>
<evidence type="ECO:0000256" key="3">
    <source>
        <dbReference type="ARBA" id="ARBA00023277"/>
    </source>
</evidence>
<dbReference type="GO" id="GO:0006004">
    <property type="term" value="P:fucose metabolic process"/>
    <property type="evidence" value="ECO:0007669"/>
    <property type="project" value="UniProtKB-KW"/>
</dbReference>
<keyword evidence="5" id="KW-1133">Transmembrane helix</keyword>
<keyword evidence="1" id="KW-0808">Transferase</keyword>
<protein>
    <submittedName>
        <fullName evidence="6">Uncharacterized protein</fullName>
    </submittedName>
</protein>
<evidence type="ECO:0000256" key="5">
    <source>
        <dbReference type="SAM" id="Phobius"/>
    </source>
</evidence>
<dbReference type="InterPro" id="IPR019378">
    <property type="entry name" value="GDP-Fuc_O-FucTrfase"/>
</dbReference>
<keyword evidence="3" id="KW-0119">Carbohydrate metabolism</keyword>
<keyword evidence="2" id="KW-0294">Fucose metabolism</keyword>
<evidence type="ECO:0000313" key="7">
    <source>
        <dbReference type="Proteomes" id="UP000823405"/>
    </source>
</evidence>
<dbReference type="Gene3D" id="3.40.50.11340">
    <property type="match status" value="1"/>
</dbReference>
<evidence type="ECO:0000256" key="1">
    <source>
        <dbReference type="ARBA" id="ARBA00022679"/>
    </source>
</evidence>
<organism evidence="6 7">
    <name type="scientific">Linnemannia gamsii</name>
    <dbReference type="NCBI Taxonomy" id="64522"/>
    <lineage>
        <taxon>Eukaryota</taxon>
        <taxon>Fungi</taxon>
        <taxon>Fungi incertae sedis</taxon>
        <taxon>Mucoromycota</taxon>
        <taxon>Mortierellomycotina</taxon>
        <taxon>Mortierellomycetes</taxon>
        <taxon>Mortierellales</taxon>
        <taxon>Mortierellaceae</taxon>
        <taxon>Linnemannia</taxon>
    </lineage>
</organism>
<keyword evidence="5" id="KW-0472">Membrane</keyword>
<proteinExistence type="predicted"/>
<reference evidence="6" key="1">
    <citation type="journal article" date="2020" name="Fungal Divers.">
        <title>Resolving the Mortierellaceae phylogeny through synthesis of multi-gene phylogenetics and phylogenomics.</title>
        <authorList>
            <person name="Vandepol N."/>
            <person name="Liber J."/>
            <person name="Desiro A."/>
            <person name="Na H."/>
            <person name="Kennedy M."/>
            <person name="Barry K."/>
            <person name="Grigoriev I.V."/>
            <person name="Miller A.N."/>
            <person name="O'Donnell K."/>
            <person name="Stajich J.E."/>
            <person name="Bonito G."/>
        </authorList>
    </citation>
    <scope>NUCLEOTIDE SEQUENCE</scope>
    <source>
        <strain evidence="6">NVP60</strain>
    </source>
</reference>
<comment type="caution">
    <text evidence="6">The sequence shown here is derived from an EMBL/GenBank/DDBJ whole genome shotgun (WGS) entry which is preliminary data.</text>
</comment>